<accession>A0AAU9KL82</accession>
<dbReference type="Proteomes" id="UP001162131">
    <property type="component" value="Unassembled WGS sequence"/>
</dbReference>
<dbReference type="GO" id="GO:0005524">
    <property type="term" value="F:ATP binding"/>
    <property type="evidence" value="ECO:0007669"/>
    <property type="project" value="UniProtKB-KW"/>
</dbReference>
<dbReference type="PANTHER" id="PTHR12169">
    <property type="entry name" value="ATPASE N2B"/>
    <property type="match status" value="1"/>
</dbReference>
<dbReference type="InterPro" id="IPR027417">
    <property type="entry name" value="P-loop_NTPase"/>
</dbReference>
<dbReference type="Gene3D" id="3.40.50.300">
    <property type="entry name" value="P-loop containing nucleotide triphosphate hydrolases"/>
    <property type="match status" value="1"/>
</dbReference>
<comment type="similarity">
    <text evidence="1">Belongs to the AFG1 ATPase family.</text>
</comment>
<gene>
    <name evidence="4" type="ORF">BSTOLATCC_MIC62399</name>
</gene>
<dbReference type="PANTHER" id="PTHR12169:SF6">
    <property type="entry name" value="AFG1-LIKE ATPASE"/>
    <property type="match status" value="1"/>
</dbReference>
<reference evidence="4" key="1">
    <citation type="submission" date="2021-09" db="EMBL/GenBank/DDBJ databases">
        <authorList>
            <consortium name="AG Swart"/>
            <person name="Singh M."/>
            <person name="Singh A."/>
            <person name="Seah K."/>
            <person name="Emmerich C."/>
        </authorList>
    </citation>
    <scope>NUCLEOTIDE SEQUENCE</scope>
    <source>
        <strain evidence="4">ATCC30299</strain>
    </source>
</reference>
<dbReference type="InterPro" id="IPR005654">
    <property type="entry name" value="ATPase_AFG1-like"/>
</dbReference>
<dbReference type="Pfam" id="PF03969">
    <property type="entry name" value="AFG1_ATPase"/>
    <property type="match status" value="1"/>
</dbReference>
<evidence type="ECO:0008006" key="6">
    <source>
        <dbReference type="Google" id="ProtNLM"/>
    </source>
</evidence>
<evidence type="ECO:0000313" key="4">
    <source>
        <dbReference type="EMBL" id="CAG9334814.1"/>
    </source>
</evidence>
<dbReference type="GO" id="GO:0005739">
    <property type="term" value="C:mitochondrion"/>
    <property type="evidence" value="ECO:0007669"/>
    <property type="project" value="TreeGrafter"/>
</dbReference>
<dbReference type="EMBL" id="CAJZBQ010000060">
    <property type="protein sequence ID" value="CAG9334814.1"/>
    <property type="molecule type" value="Genomic_DNA"/>
</dbReference>
<evidence type="ECO:0000256" key="3">
    <source>
        <dbReference type="ARBA" id="ARBA00022840"/>
    </source>
</evidence>
<organism evidence="4 5">
    <name type="scientific">Blepharisma stoltei</name>
    <dbReference type="NCBI Taxonomy" id="1481888"/>
    <lineage>
        <taxon>Eukaryota</taxon>
        <taxon>Sar</taxon>
        <taxon>Alveolata</taxon>
        <taxon>Ciliophora</taxon>
        <taxon>Postciliodesmatophora</taxon>
        <taxon>Heterotrichea</taxon>
        <taxon>Heterotrichida</taxon>
        <taxon>Blepharismidae</taxon>
        <taxon>Blepharisma</taxon>
    </lineage>
</organism>
<sequence>MISLLRSNIYRRFSTDFIGKYQSLINSGEIKLDHQQAFVVAELQKFYEDLQLPSVTTTEKIEVKGDSSSWRLFGSQDTVKYVTKQVWRKIPGIYLYGSPGCGKTYLLDLFYDFVSLSHKRRVHFNKFMLEVHQIIHQLNKADVPDSEKGYDPVPKVALEISKKARLLCFDEFQVTDIADAMILKRLFGKLWEEGVAIFATSNRPPDDLYYNGLQRFLFLPFIEELKNNCKIIDMNSDVDYRYGGDEEHLRTFIWPNDTIAEQEAKKMFLKVTGKEKGGILTIPVMQGRTLTCKNSANGCGVFTFKELCEEALGAADYISIAQHFHHVIMIGVPTFSVYRRDIMRRFILLIDELYNRKVKLTCTAEVGIDQLYTEEGAEFDEVFAFDRTISRLTEMQSKEYAELPHTPII</sequence>
<keyword evidence="5" id="KW-1185">Reference proteome</keyword>
<protein>
    <recommendedName>
        <fullName evidence="6">AFG1-like ATPase</fullName>
    </recommendedName>
</protein>
<evidence type="ECO:0000256" key="2">
    <source>
        <dbReference type="ARBA" id="ARBA00022741"/>
    </source>
</evidence>
<evidence type="ECO:0000256" key="1">
    <source>
        <dbReference type="ARBA" id="ARBA00010322"/>
    </source>
</evidence>
<dbReference type="GO" id="GO:0016887">
    <property type="term" value="F:ATP hydrolysis activity"/>
    <property type="evidence" value="ECO:0007669"/>
    <property type="project" value="InterPro"/>
</dbReference>
<name>A0AAU9KL82_9CILI</name>
<proteinExistence type="inferred from homology"/>
<evidence type="ECO:0000313" key="5">
    <source>
        <dbReference type="Proteomes" id="UP001162131"/>
    </source>
</evidence>
<dbReference type="AlphaFoldDB" id="A0AAU9KL82"/>
<keyword evidence="3" id="KW-0067">ATP-binding</keyword>
<keyword evidence="2" id="KW-0547">Nucleotide-binding</keyword>
<dbReference type="SUPFAM" id="SSF52540">
    <property type="entry name" value="P-loop containing nucleoside triphosphate hydrolases"/>
    <property type="match status" value="1"/>
</dbReference>
<comment type="caution">
    <text evidence="4">The sequence shown here is derived from an EMBL/GenBank/DDBJ whole genome shotgun (WGS) entry which is preliminary data.</text>
</comment>
<dbReference type="NCBIfam" id="NF040713">
    <property type="entry name" value="ZapE"/>
    <property type="match status" value="1"/>
</dbReference>